<evidence type="ECO:0000313" key="12">
    <source>
        <dbReference type="EMBL" id="QFI53329.1"/>
    </source>
</evidence>
<keyword evidence="6 11" id="KW-0812">Transmembrane</keyword>
<feature type="transmembrane region" description="Helical" evidence="11">
    <location>
        <begin position="20"/>
        <end position="37"/>
    </location>
</feature>
<keyword evidence="8 11" id="KW-1133">Transmembrane helix</keyword>
<sequence length="163" mass="18413">MMNALRAWWGSISPREQRLVGIGGISLLVGLLYWGIWQPLADRIAERERQVAAQQRTLGWLKEKGEMVLALQAVTGRQVDTGGTLEGVINRTASNHKITIARLQPQGQDLQVWIDTIPFDSLLLWIAELTDRYGIQVQVIEIARENQPPGMVKVRRLQLSRPL</sequence>
<dbReference type="GO" id="GO:0015627">
    <property type="term" value="C:type II protein secretion system complex"/>
    <property type="evidence" value="ECO:0007669"/>
    <property type="project" value="InterPro"/>
</dbReference>
<dbReference type="KEGG" id="asim:FE240_00515"/>
<dbReference type="AlphaFoldDB" id="A0A5J6WQH9"/>
<keyword evidence="9 10" id="KW-0472">Membrane</keyword>
<evidence type="ECO:0000256" key="3">
    <source>
        <dbReference type="ARBA" id="ARBA00022448"/>
    </source>
</evidence>
<dbReference type="RefSeq" id="WP_193002951.1">
    <property type="nucleotide sequence ID" value="NZ_CP040449.1"/>
</dbReference>
<dbReference type="Gene3D" id="3.30.1360.100">
    <property type="entry name" value="General secretion pathway protein M, EpsM"/>
    <property type="match status" value="1"/>
</dbReference>
<organism evidence="12 13">
    <name type="scientific">Aeromonas simiae</name>
    <dbReference type="NCBI Taxonomy" id="218936"/>
    <lineage>
        <taxon>Bacteria</taxon>
        <taxon>Pseudomonadati</taxon>
        <taxon>Pseudomonadota</taxon>
        <taxon>Gammaproteobacteria</taxon>
        <taxon>Aeromonadales</taxon>
        <taxon>Aeromonadaceae</taxon>
        <taxon>Aeromonas</taxon>
    </lineage>
</organism>
<comment type="function">
    <text evidence="10">Inner membrane component of the type II secretion system required for the energy-dependent secretion of extracellular factors such as proteases and toxins from the periplasm.</text>
</comment>
<proteinExistence type="inferred from homology"/>
<accession>A0A5J6WQH9</accession>
<gene>
    <name evidence="12" type="ORF">FE240_00515</name>
</gene>
<keyword evidence="4 10" id="KW-1003">Cell membrane</keyword>
<evidence type="ECO:0000256" key="11">
    <source>
        <dbReference type="SAM" id="Phobius"/>
    </source>
</evidence>
<evidence type="ECO:0000313" key="13">
    <source>
        <dbReference type="Proteomes" id="UP000594034"/>
    </source>
</evidence>
<name>A0A5J6WQH9_9GAMM</name>
<dbReference type="PIRSF" id="PIRSF006291">
    <property type="entry name" value="GspM"/>
    <property type="match status" value="1"/>
</dbReference>
<evidence type="ECO:0000256" key="5">
    <source>
        <dbReference type="ARBA" id="ARBA00022519"/>
    </source>
</evidence>
<dbReference type="Proteomes" id="UP000594034">
    <property type="component" value="Chromosome"/>
</dbReference>
<protein>
    <recommendedName>
        <fullName evidence="10">Type II secretion system protein M</fullName>
        <shortName evidence="10">T2SS protein M</shortName>
    </recommendedName>
    <alternativeName>
        <fullName evidence="10">General secretion pathway protein M</fullName>
    </alternativeName>
</protein>
<evidence type="ECO:0000256" key="8">
    <source>
        <dbReference type="ARBA" id="ARBA00022989"/>
    </source>
</evidence>
<dbReference type="GO" id="GO:0015628">
    <property type="term" value="P:protein secretion by the type II secretion system"/>
    <property type="evidence" value="ECO:0007669"/>
    <property type="project" value="InterPro"/>
</dbReference>
<dbReference type="InterPro" id="IPR023229">
    <property type="entry name" value="T2SS_M_periplasmic_sf"/>
</dbReference>
<evidence type="ECO:0000256" key="1">
    <source>
        <dbReference type="ARBA" id="ARBA00004377"/>
    </source>
</evidence>
<evidence type="ECO:0000256" key="7">
    <source>
        <dbReference type="ARBA" id="ARBA00022927"/>
    </source>
</evidence>
<evidence type="ECO:0000256" key="9">
    <source>
        <dbReference type="ARBA" id="ARBA00023136"/>
    </source>
</evidence>
<dbReference type="Pfam" id="PF04612">
    <property type="entry name" value="T2SSM"/>
    <property type="match status" value="1"/>
</dbReference>
<evidence type="ECO:0000256" key="4">
    <source>
        <dbReference type="ARBA" id="ARBA00022475"/>
    </source>
</evidence>
<keyword evidence="5 10" id="KW-0997">Cell inner membrane</keyword>
<comment type="subcellular location">
    <subcellularLocation>
        <location evidence="1">Cell inner membrane</location>
        <topology evidence="1">Single-pass membrane protein</topology>
    </subcellularLocation>
</comment>
<evidence type="ECO:0000256" key="6">
    <source>
        <dbReference type="ARBA" id="ARBA00022692"/>
    </source>
</evidence>
<evidence type="ECO:0000256" key="2">
    <source>
        <dbReference type="ARBA" id="ARBA00010637"/>
    </source>
</evidence>
<dbReference type="InterPro" id="IPR007690">
    <property type="entry name" value="T2SS_GspM"/>
</dbReference>
<reference evidence="12 13" key="1">
    <citation type="submission" date="2019-05" db="EMBL/GenBank/DDBJ databases">
        <title>OXA-830, a novel chromosomally encoded expanded-spectrum class D beta-lactamase in Aeromonas simiae.</title>
        <authorList>
            <person name="Zhou W."/>
            <person name="Chen Q."/>
        </authorList>
    </citation>
    <scope>NUCLEOTIDE SEQUENCE [LARGE SCALE GENOMIC DNA]</scope>
    <source>
        <strain evidence="12 13">A6</strain>
    </source>
</reference>
<evidence type="ECO:0000256" key="10">
    <source>
        <dbReference type="PIRNR" id="PIRNR006291"/>
    </source>
</evidence>
<dbReference type="SUPFAM" id="SSF103054">
    <property type="entry name" value="General secretion pathway protein M, EpsM"/>
    <property type="match status" value="1"/>
</dbReference>
<keyword evidence="3 10" id="KW-0813">Transport</keyword>
<comment type="similarity">
    <text evidence="2 10">Belongs to the GSP M family.</text>
</comment>
<dbReference type="EMBL" id="CP040449">
    <property type="protein sequence ID" value="QFI53329.1"/>
    <property type="molecule type" value="Genomic_DNA"/>
</dbReference>
<keyword evidence="13" id="KW-1185">Reference proteome</keyword>
<keyword evidence="7 10" id="KW-0653">Protein transport</keyword>
<dbReference type="GO" id="GO:0005886">
    <property type="term" value="C:plasma membrane"/>
    <property type="evidence" value="ECO:0007669"/>
    <property type="project" value="UniProtKB-SubCell"/>
</dbReference>